<dbReference type="RefSeq" id="WP_386772560.1">
    <property type="nucleotide sequence ID" value="NZ_JBHRUG010000017.1"/>
</dbReference>
<evidence type="ECO:0000259" key="1">
    <source>
        <dbReference type="Pfam" id="PF09350"/>
    </source>
</evidence>
<accession>A0ABV7LP54</accession>
<dbReference type="PANTHER" id="PTHR39158">
    <property type="entry name" value="OS08G0560600 PROTEIN"/>
    <property type="match status" value="1"/>
</dbReference>
<evidence type="ECO:0000313" key="2">
    <source>
        <dbReference type="EMBL" id="MFC3283495.1"/>
    </source>
</evidence>
<name>A0ABV7LP54_9GAMM</name>
<protein>
    <submittedName>
        <fullName evidence="2">DnaJ family domain-containing protein</fullName>
    </submittedName>
</protein>
<dbReference type="InterPro" id="IPR052573">
    <property type="entry name" value="DnaJ_C_subfamily_28"/>
</dbReference>
<keyword evidence="3" id="KW-1185">Reference proteome</keyword>
<proteinExistence type="predicted"/>
<evidence type="ECO:0000313" key="3">
    <source>
        <dbReference type="Proteomes" id="UP001595579"/>
    </source>
</evidence>
<reference evidence="3" key="1">
    <citation type="journal article" date="2019" name="Int. J. Syst. Evol. Microbiol.">
        <title>The Global Catalogue of Microorganisms (GCM) 10K type strain sequencing project: providing services to taxonomists for standard genome sequencing and annotation.</title>
        <authorList>
            <consortium name="The Broad Institute Genomics Platform"/>
            <consortium name="The Broad Institute Genome Sequencing Center for Infectious Disease"/>
            <person name="Wu L."/>
            <person name="Ma J."/>
        </authorList>
    </citation>
    <scope>NUCLEOTIDE SEQUENCE [LARGE SCALE GENOMIC DNA]</scope>
    <source>
        <strain evidence="3">CECT 7698</strain>
    </source>
</reference>
<dbReference type="EMBL" id="JBHRUG010000017">
    <property type="protein sequence ID" value="MFC3283495.1"/>
    <property type="molecule type" value="Genomic_DNA"/>
</dbReference>
<dbReference type="PANTHER" id="PTHR39158:SF1">
    <property type="entry name" value="DNAJ HOMOLOG SUBFAMILY C MEMBER 28"/>
    <property type="match status" value="1"/>
</dbReference>
<organism evidence="2 3">
    <name type="scientific">Litchfieldella rifensis</name>
    <dbReference type="NCBI Taxonomy" id="762643"/>
    <lineage>
        <taxon>Bacteria</taxon>
        <taxon>Pseudomonadati</taxon>
        <taxon>Pseudomonadota</taxon>
        <taxon>Gammaproteobacteria</taxon>
        <taxon>Oceanospirillales</taxon>
        <taxon>Halomonadaceae</taxon>
        <taxon>Litchfieldella</taxon>
    </lineage>
</organism>
<gene>
    <name evidence="2" type="ORF">ACFOEV_07750</name>
</gene>
<comment type="caution">
    <text evidence="2">The sequence shown here is derived from an EMBL/GenBank/DDBJ whole genome shotgun (WGS) entry which is preliminary data.</text>
</comment>
<sequence length="125" mass="14179">MVDQLAEAHIQNALENGELDRLPGSGKPLQLDDDSMVPAELRAGYRLLKNAGYLPPEMELVREIREVESLIARLDQDEEREQACARLNLLRARLQAQGHAPSLLLERGEYRAKLIKRLDKEGPDR</sequence>
<dbReference type="InterPro" id="IPR018961">
    <property type="entry name" value="DnaJ_homolog_subfam-C_membr-28"/>
</dbReference>
<feature type="domain" description="DnaJ homologue subfamily C member 28 conserved" evidence="1">
    <location>
        <begin position="5"/>
        <end position="71"/>
    </location>
</feature>
<dbReference type="Pfam" id="PF09350">
    <property type="entry name" value="DJC28_CD"/>
    <property type="match status" value="1"/>
</dbReference>
<dbReference type="Proteomes" id="UP001595579">
    <property type="component" value="Unassembled WGS sequence"/>
</dbReference>